<dbReference type="InParanoid" id="E9GYJ0"/>
<name>E9GYJ0_DAPPU</name>
<dbReference type="GO" id="GO:0000381">
    <property type="term" value="P:regulation of alternative mRNA splicing, via spliceosome"/>
    <property type="evidence" value="ECO:0000318"/>
    <property type="project" value="GO_Central"/>
</dbReference>
<comment type="subcellular location">
    <subcellularLocation>
        <location evidence="1">Nucleus</location>
        <location evidence="1">Nucleoplasm</location>
    </subcellularLocation>
</comment>
<dbReference type="PANTHER" id="PTHR13798">
    <property type="entry name" value="RNA BINDING MOTIF RBM PROTEIN -RELATED"/>
    <property type="match status" value="1"/>
</dbReference>
<keyword evidence="3" id="KW-0539">Nucleus</keyword>
<gene>
    <name evidence="6" type="ORF">DAPPUDRAFT_323316</name>
</gene>
<dbReference type="EMBL" id="GL732575">
    <property type="protein sequence ID" value="EFX75402.1"/>
    <property type="molecule type" value="Genomic_DNA"/>
</dbReference>
<dbReference type="PANTHER" id="PTHR13798:SF11">
    <property type="entry name" value="RNA-BINDING PROTEIN 7-RELATED"/>
    <property type="match status" value="1"/>
</dbReference>
<protein>
    <recommendedName>
        <fullName evidence="5">RRM domain-containing protein</fullName>
    </recommendedName>
</protein>
<dbReference type="InterPro" id="IPR012677">
    <property type="entry name" value="Nucleotide-bd_a/b_plait_sf"/>
</dbReference>
<accession>E9GYJ0</accession>
<dbReference type="eggNOG" id="KOG4454">
    <property type="taxonomic scope" value="Eukaryota"/>
</dbReference>
<reference evidence="6 7" key="1">
    <citation type="journal article" date="2011" name="Science">
        <title>The ecoresponsive genome of Daphnia pulex.</title>
        <authorList>
            <person name="Colbourne J.K."/>
            <person name="Pfrender M.E."/>
            <person name="Gilbert D."/>
            <person name="Thomas W.K."/>
            <person name="Tucker A."/>
            <person name="Oakley T.H."/>
            <person name="Tokishita S."/>
            <person name="Aerts A."/>
            <person name="Arnold G.J."/>
            <person name="Basu M.K."/>
            <person name="Bauer D.J."/>
            <person name="Caceres C.E."/>
            <person name="Carmel L."/>
            <person name="Casola C."/>
            <person name="Choi J.H."/>
            <person name="Detter J.C."/>
            <person name="Dong Q."/>
            <person name="Dusheyko S."/>
            <person name="Eads B.D."/>
            <person name="Frohlich T."/>
            <person name="Geiler-Samerotte K.A."/>
            <person name="Gerlach D."/>
            <person name="Hatcher P."/>
            <person name="Jogdeo S."/>
            <person name="Krijgsveld J."/>
            <person name="Kriventseva E.V."/>
            <person name="Kultz D."/>
            <person name="Laforsch C."/>
            <person name="Lindquist E."/>
            <person name="Lopez J."/>
            <person name="Manak J.R."/>
            <person name="Muller J."/>
            <person name="Pangilinan J."/>
            <person name="Patwardhan R.P."/>
            <person name="Pitluck S."/>
            <person name="Pritham E.J."/>
            <person name="Rechtsteiner A."/>
            <person name="Rho M."/>
            <person name="Rogozin I.B."/>
            <person name="Sakarya O."/>
            <person name="Salamov A."/>
            <person name="Schaack S."/>
            <person name="Shapiro H."/>
            <person name="Shiga Y."/>
            <person name="Skalitzky C."/>
            <person name="Smith Z."/>
            <person name="Souvorov A."/>
            <person name="Sung W."/>
            <person name="Tang Z."/>
            <person name="Tsuchiya D."/>
            <person name="Tu H."/>
            <person name="Vos H."/>
            <person name="Wang M."/>
            <person name="Wolf Y.I."/>
            <person name="Yamagata H."/>
            <person name="Yamada T."/>
            <person name="Ye Y."/>
            <person name="Shaw J.R."/>
            <person name="Andrews J."/>
            <person name="Crease T.J."/>
            <person name="Tang H."/>
            <person name="Lucas S.M."/>
            <person name="Robertson H.M."/>
            <person name="Bork P."/>
            <person name="Koonin E.V."/>
            <person name="Zdobnov E.M."/>
            <person name="Grigoriev I.V."/>
            <person name="Lynch M."/>
            <person name="Boore J.L."/>
        </authorList>
    </citation>
    <scope>NUCLEOTIDE SEQUENCE [LARGE SCALE GENOMIC DNA]</scope>
</reference>
<evidence type="ECO:0000256" key="1">
    <source>
        <dbReference type="ARBA" id="ARBA00004642"/>
    </source>
</evidence>
<dbReference type="InterPro" id="IPR000504">
    <property type="entry name" value="RRM_dom"/>
</dbReference>
<dbReference type="Gene3D" id="3.30.70.330">
    <property type="match status" value="1"/>
</dbReference>
<sequence>MDSDLCTIYCGSLSPKVTEEILHELFLQAGPLKCVKIPKTPQGESKLFGFVEYQHECSVDYAIQLFHHTTLFGQELQLKRRKPNNPERLSHQCLPIFALMLKAYQKQIPTLFQPYFTDNTKIHLWHHITAQFVQKRGIKIHLPHQIRILSTIKEDMIITTMRSAKVSKMNVNFDQVIFEKVDDIKEVTTDRVEQIIWKFIKTVNVTVGMIISGADLTTMMGINIADLVAIDLIIKIGITITIKQHDLFQ</sequence>
<keyword evidence="2 4" id="KW-0694">RNA-binding</keyword>
<dbReference type="CDD" id="cd12336">
    <property type="entry name" value="RRM_RBM7_like"/>
    <property type="match status" value="1"/>
</dbReference>
<dbReference type="GO" id="GO:0005634">
    <property type="term" value="C:nucleus"/>
    <property type="evidence" value="ECO:0000318"/>
    <property type="project" value="GO_Central"/>
</dbReference>
<evidence type="ECO:0000313" key="6">
    <source>
        <dbReference type="EMBL" id="EFX75402.1"/>
    </source>
</evidence>
<dbReference type="STRING" id="6669.E9GYJ0"/>
<dbReference type="OrthoDB" id="407442at2759"/>
<evidence type="ECO:0000313" key="7">
    <source>
        <dbReference type="Proteomes" id="UP000000305"/>
    </source>
</evidence>
<dbReference type="SUPFAM" id="SSF54928">
    <property type="entry name" value="RNA-binding domain, RBD"/>
    <property type="match status" value="1"/>
</dbReference>
<dbReference type="InterPro" id="IPR052285">
    <property type="entry name" value="NEXT_complex_subunit"/>
</dbReference>
<evidence type="ECO:0000256" key="3">
    <source>
        <dbReference type="ARBA" id="ARBA00023242"/>
    </source>
</evidence>
<evidence type="ECO:0000256" key="2">
    <source>
        <dbReference type="ARBA" id="ARBA00022884"/>
    </source>
</evidence>
<dbReference type="GO" id="GO:0003727">
    <property type="term" value="F:single-stranded RNA binding"/>
    <property type="evidence" value="ECO:0000318"/>
    <property type="project" value="GO_Central"/>
</dbReference>
<dbReference type="InterPro" id="IPR035979">
    <property type="entry name" value="RBD_domain_sf"/>
</dbReference>
<organism evidence="6 7">
    <name type="scientific">Daphnia pulex</name>
    <name type="common">Water flea</name>
    <dbReference type="NCBI Taxonomy" id="6669"/>
    <lineage>
        <taxon>Eukaryota</taxon>
        <taxon>Metazoa</taxon>
        <taxon>Ecdysozoa</taxon>
        <taxon>Arthropoda</taxon>
        <taxon>Crustacea</taxon>
        <taxon>Branchiopoda</taxon>
        <taxon>Diplostraca</taxon>
        <taxon>Cladocera</taxon>
        <taxon>Anomopoda</taxon>
        <taxon>Daphniidae</taxon>
        <taxon>Daphnia</taxon>
    </lineage>
</organism>
<proteinExistence type="predicted"/>
<evidence type="ECO:0000256" key="4">
    <source>
        <dbReference type="PROSITE-ProRule" id="PRU00176"/>
    </source>
</evidence>
<dbReference type="HOGENOM" id="CLU_1116719_0_0_1"/>
<keyword evidence="7" id="KW-1185">Reference proteome</keyword>
<dbReference type="AlphaFoldDB" id="E9GYJ0"/>
<dbReference type="Pfam" id="PF00076">
    <property type="entry name" value="RRM_1"/>
    <property type="match status" value="1"/>
</dbReference>
<feature type="domain" description="RRM" evidence="5">
    <location>
        <begin position="6"/>
        <end position="83"/>
    </location>
</feature>
<dbReference type="PROSITE" id="PS50102">
    <property type="entry name" value="RRM"/>
    <property type="match status" value="1"/>
</dbReference>
<dbReference type="KEGG" id="dpx:DAPPUDRAFT_323316"/>
<dbReference type="SMART" id="SM00360">
    <property type="entry name" value="RRM"/>
    <property type="match status" value="1"/>
</dbReference>
<dbReference type="GO" id="GO:0005654">
    <property type="term" value="C:nucleoplasm"/>
    <property type="evidence" value="ECO:0007669"/>
    <property type="project" value="UniProtKB-SubCell"/>
</dbReference>
<dbReference type="Proteomes" id="UP000000305">
    <property type="component" value="Unassembled WGS sequence"/>
</dbReference>
<evidence type="ECO:0000259" key="5">
    <source>
        <dbReference type="PROSITE" id="PS50102"/>
    </source>
</evidence>